<protein>
    <submittedName>
        <fullName evidence="4">Multiple sugar transport system substrate-binding protein</fullName>
    </submittedName>
</protein>
<dbReference type="PANTHER" id="PTHR43649:SF12">
    <property type="entry name" value="DIACETYLCHITOBIOSE BINDING PROTEIN DASA"/>
    <property type="match status" value="1"/>
</dbReference>
<dbReference type="PANTHER" id="PTHR43649">
    <property type="entry name" value="ARABINOSE-BINDING PROTEIN-RELATED"/>
    <property type="match status" value="1"/>
</dbReference>
<gene>
    <name evidence="4" type="ORF">JOH49_009565</name>
</gene>
<evidence type="ECO:0000313" key="4">
    <source>
        <dbReference type="EMBL" id="MBP1299812.1"/>
    </source>
</evidence>
<accession>A0A8I2CAM4</accession>
<dbReference type="InterPro" id="IPR050490">
    <property type="entry name" value="Bact_solute-bd_prot1"/>
</dbReference>
<keyword evidence="4" id="KW-0813">Transport</keyword>
<dbReference type="InterPro" id="IPR006059">
    <property type="entry name" value="SBP"/>
</dbReference>
<evidence type="ECO:0000313" key="5">
    <source>
        <dbReference type="Proteomes" id="UP000673383"/>
    </source>
</evidence>
<proteinExistence type="inferred from homology"/>
<evidence type="ECO:0000256" key="2">
    <source>
        <dbReference type="ARBA" id="ARBA00008520"/>
    </source>
</evidence>
<keyword evidence="4" id="KW-0762">Sugar transport</keyword>
<keyword evidence="3" id="KW-0574">Periplasm</keyword>
<evidence type="ECO:0000256" key="3">
    <source>
        <dbReference type="ARBA" id="ARBA00022764"/>
    </source>
</evidence>
<dbReference type="GO" id="GO:0042597">
    <property type="term" value="C:periplasmic space"/>
    <property type="evidence" value="ECO:0007669"/>
    <property type="project" value="UniProtKB-SubCell"/>
</dbReference>
<comment type="similarity">
    <text evidence="2">Belongs to the bacterial solute-binding protein 1 family.</text>
</comment>
<comment type="caution">
    <text evidence="4">The sequence shown here is derived from an EMBL/GenBank/DDBJ whole genome shotgun (WGS) entry which is preliminary data.</text>
</comment>
<dbReference type="Pfam" id="PF13416">
    <property type="entry name" value="SBP_bac_8"/>
    <property type="match status" value="1"/>
</dbReference>
<name>A0A8I2CAM4_BRAEL</name>
<sequence>MPLTRREILAGIGLGAFSSPHAAVAARTRLKISTWFGSHQNMLHELGSQFTSANDVTLDFIPKGDNWDPLLQTTLRDGLINDLPDATWQLLTYAPLLARRGYAQPFDPIVGGSVAFTELGLSSAPIEAVSTAGSVYAIPFGTTIPVVYYNADLLKRVGYTSATAPTTWDEIIGLGVRIAALDRTISGGFFEYDASNAWMFQNLVATFGGRMMKPDLSDIAFDTSEGLRSLEVLWRFGATSTVNMTREQARQAFDGGACGILIRSASGITSVAHTAKGRFELKIGQLPLPAANGRLVGAGHGFMMFTKDRERQKALWTFSRFAASPEGQMILARRTGFMPVNILALRDAAFLKQYLALNPHHSAIVDQLANTTDLFSFPTNNAVRITDMMVEVMRQVVLHQAKPETALAIMVEQTRKLLNG</sequence>
<organism evidence="4 5">
    <name type="scientific">Bradyrhizobium elkanii</name>
    <dbReference type="NCBI Taxonomy" id="29448"/>
    <lineage>
        <taxon>Bacteria</taxon>
        <taxon>Pseudomonadati</taxon>
        <taxon>Pseudomonadota</taxon>
        <taxon>Alphaproteobacteria</taxon>
        <taxon>Hyphomicrobiales</taxon>
        <taxon>Nitrobacteraceae</taxon>
        <taxon>Bradyrhizobium</taxon>
    </lineage>
</organism>
<dbReference type="Proteomes" id="UP000673383">
    <property type="component" value="Unassembled WGS sequence"/>
</dbReference>
<reference evidence="4" key="1">
    <citation type="submission" date="2021-02" db="EMBL/GenBank/DDBJ databases">
        <title>Genomic Encyclopedia of Type Strains, Phase IV (KMG-V): Genome sequencing to study the core and pangenomes of soil and plant-associated prokaryotes.</title>
        <authorList>
            <person name="Whitman W."/>
        </authorList>
    </citation>
    <scope>NUCLEOTIDE SEQUENCE</scope>
    <source>
        <strain evidence="4">USDA 406</strain>
    </source>
</reference>
<dbReference type="Gene3D" id="3.40.190.10">
    <property type="entry name" value="Periplasmic binding protein-like II"/>
    <property type="match status" value="1"/>
</dbReference>
<dbReference type="EMBL" id="JAFICZ010000001">
    <property type="protein sequence ID" value="MBP1299812.1"/>
    <property type="molecule type" value="Genomic_DNA"/>
</dbReference>
<evidence type="ECO:0000256" key="1">
    <source>
        <dbReference type="ARBA" id="ARBA00004418"/>
    </source>
</evidence>
<dbReference type="AlphaFoldDB" id="A0A8I2CAM4"/>
<dbReference type="SUPFAM" id="SSF53850">
    <property type="entry name" value="Periplasmic binding protein-like II"/>
    <property type="match status" value="1"/>
</dbReference>
<dbReference type="RefSeq" id="WP_209945980.1">
    <property type="nucleotide sequence ID" value="NZ_JAFICZ010000001.1"/>
</dbReference>
<comment type="subcellular location">
    <subcellularLocation>
        <location evidence="1">Periplasm</location>
    </subcellularLocation>
</comment>